<gene>
    <name evidence="1" type="ORF">O0S09_01910</name>
</gene>
<accession>A0ABT4IJT8</accession>
<dbReference type="EMBL" id="JAPTGC010000002">
    <property type="protein sequence ID" value="MCZ0862010.1"/>
    <property type="molecule type" value="Genomic_DNA"/>
</dbReference>
<comment type="caution">
    <text evidence="1">The sequence shown here is derived from an EMBL/GenBank/DDBJ whole genome shotgun (WGS) entry which is preliminary data.</text>
</comment>
<dbReference type="Proteomes" id="UP001141336">
    <property type="component" value="Unassembled WGS sequence"/>
</dbReference>
<evidence type="ECO:0000313" key="1">
    <source>
        <dbReference type="EMBL" id="MCZ0862010.1"/>
    </source>
</evidence>
<protein>
    <submittedName>
        <fullName evidence="1">Uncharacterized protein</fullName>
    </submittedName>
</protein>
<sequence length="588" mass="66487">MERHAEMFSPLKEMLQTRRFGRMSLIAVILIFLAVVSAGCIVWAEPVQTQSVEVSEDMDTAMNDFISDLKNIDLSLTIDIYTLASKIGSLDTYSEIESVGREYYSQNSWIDRIIYYDAGRGNFINIPNQYLGSLTDYVIPPSEQEFLESGGLIRSSCVYIDGDGYMEIWYAAAYDDSGRYAGYVAFVYDWYEALKEHEIVGKEVSYGDCIVYLCSNSNAIIYSSKPEYTGQTFSPEKPLKTKETIIVSQDDNHGAYTYTSQSFYVYNQSIDTHKITSWQKFPFHDMQYVIYLTKEIDSPALNYSDIFTPDMGALKKDLFDTFVYSANYGYPALEKRITEGYYPTRMYAMDQDGTVLAVPEYDEMLAGLSFLNARDSYDSAYVEKAMYVAQQGGGYIKYLFPVDGTVHPEASQFSLSYVEPIENGRFIFGYTPGDTKLWPVNQELKSNVVLVSRALVETAYKQGVEKLSEIVMSTPNASGSVFVHGTEYALDNIIVMDYNGYSYADTRNPSLVGQSMTFYTDVLQTSITRTAIMLAKSGGGVMYDFQETADKEGHYDLWLYSVEPINNDYFVLYGTVVHTVENVTILDG</sequence>
<evidence type="ECO:0000313" key="2">
    <source>
        <dbReference type="Proteomes" id="UP001141336"/>
    </source>
</evidence>
<dbReference type="Gene3D" id="3.30.450.20">
    <property type="entry name" value="PAS domain"/>
    <property type="match status" value="1"/>
</dbReference>
<keyword evidence="2" id="KW-1185">Reference proteome</keyword>
<organism evidence="1 2">
    <name type="scientific">Methanocorpusculum vombati</name>
    <dbReference type="NCBI Taxonomy" id="3002864"/>
    <lineage>
        <taxon>Archaea</taxon>
        <taxon>Methanobacteriati</taxon>
        <taxon>Methanobacteriota</taxon>
        <taxon>Stenosarchaea group</taxon>
        <taxon>Methanomicrobia</taxon>
        <taxon>Methanomicrobiales</taxon>
        <taxon>Methanocorpusculaceae</taxon>
        <taxon>Methanocorpusculum</taxon>
    </lineage>
</organism>
<proteinExistence type="predicted"/>
<reference evidence="1" key="1">
    <citation type="submission" date="2022-12" db="EMBL/GenBank/DDBJ databases">
        <title>Isolation and characterisation of novel Methanocorpusculum spp. from native Australian herbivores indicates the genus is ancestrally host-associated.</title>
        <authorList>
            <person name="Volmer J.G."/>
            <person name="Soo R.M."/>
            <person name="Evans P.N."/>
            <person name="Hoedt E.C."/>
            <person name="Astorga Alsina A.L."/>
            <person name="Woodcroft B.J."/>
            <person name="Tyson G.W."/>
            <person name="Hugenholtz P."/>
            <person name="Morrison M."/>
        </authorList>
    </citation>
    <scope>NUCLEOTIDE SEQUENCE</scope>
    <source>
        <strain evidence="1">CW153</strain>
    </source>
</reference>
<name>A0ABT4IJT8_9EURY</name>